<evidence type="ECO:0000259" key="9">
    <source>
        <dbReference type="Pfam" id="PF00962"/>
    </source>
</evidence>
<dbReference type="PANTHER" id="PTHR11409:SF43">
    <property type="entry name" value="ADENOSINE DEAMINASE"/>
    <property type="match status" value="1"/>
</dbReference>
<keyword evidence="5" id="KW-0378">Hydrolase</keyword>
<dbReference type="GO" id="GO:0046872">
    <property type="term" value="F:metal ion binding"/>
    <property type="evidence" value="ECO:0007669"/>
    <property type="project" value="UniProtKB-KW"/>
</dbReference>
<dbReference type="GO" id="GO:0046103">
    <property type="term" value="P:inosine biosynthetic process"/>
    <property type="evidence" value="ECO:0007669"/>
    <property type="project" value="TreeGrafter"/>
</dbReference>
<dbReference type="GO" id="GO:0009117">
    <property type="term" value="P:nucleotide metabolic process"/>
    <property type="evidence" value="ECO:0007669"/>
    <property type="project" value="UniProtKB-KW"/>
</dbReference>
<feature type="compositionally biased region" description="Low complexity" evidence="8">
    <location>
        <begin position="8"/>
        <end position="39"/>
    </location>
</feature>
<evidence type="ECO:0000256" key="1">
    <source>
        <dbReference type="ARBA" id="ARBA00001947"/>
    </source>
</evidence>
<evidence type="ECO:0000256" key="2">
    <source>
        <dbReference type="ARBA" id="ARBA00006676"/>
    </source>
</evidence>
<dbReference type="GO" id="GO:0006154">
    <property type="term" value="P:adenosine catabolic process"/>
    <property type="evidence" value="ECO:0007669"/>
    <property type="project" value="TreeGrafter"/>
</dbReference>
<evidence type="ECO:0000256" key="5">
    <source>
        <dbReference type="ARBA" id="ARBA00022801"/>
    </source>
</evidence>
<dbReference type="Gene3D" id="3.20.20.140">
    <property type="entry name" value="Metal-dependent hydrolases"/>
    <property type="match status" value="1"/>
</dbReference>
<reference evidence="10" key="1">
    <citation type="submission" date="2021-01" db="EMBL/GenBank/DDBJ databases">
        <title>Whole genome shotgun sequence of Cellulomonas chitinilytica NBRC 110799.</title>
        <authorList>
            <person name="Komaki H."/>
            <person name="Tamura T."/>
        </authorList>
    </citation>
    <scope>NUCLEOTIDE SEQUENCE</scope>
    <source>
        <strain evidence="10">NBRC 110799</strain>
    </source>
</reference>
<evidence type="ECO:0000256" key="4">
    <source>
        <dbReference type="ARBA" id="ARBA00022723"/>
    </source>
</evidence>
<protein>
    <recommendedName>
        <fullName evidence="3">adenosine deaminase</fullName>
        <ecNumber evidence="3">3.5.4.4</ecNumber>
    </recommendedName>
</protein>
<dbReference type="FunFam" id="3.20.20.140:FF:000020">
    <property type="entry name" value="Adenosine deaminase"/>
    <property type="match status" value="1"/>
</dbReference>
<dbReference type="GO" id="GO:0004000">
    <property type="term" value="F:adenosine deaminase activity"/>
    <property type="evidence" value="ECO:0007669"/>
    <property type="project" value="UniProtKB-ARBA"/>
</dbReference>
<dbReference type="InterPro" id="IPR001365">
    <property type="entry name" value="A_deaminase_dom"/>
</dbReference>
<dbReference type="EC" id="3.5.4.4" evidence="3"/>
<dbReference type="PANTHER" id="PTHR11409">
    <property type="entry name" value="ADENOSINE DEAMINASE"/>
    <property type="match status" value="1"/>
</dbReference>
<keyword evidence="4" id="KW-0479">Metal-binding</keyword>
<keyword evidence="6" id="KW-0862">Zinc</keyword>
<dbReference type="AlphaFoldDB" id="A0A919P4Z5"/>
<dbReference type="GO" id="GO:0043103">
    <property type="term" value="P:hypoxanthine salvage"/>
    <property type="evidence" value="ECO:0007669"/>
    <property type="project" value="TreeGrafter"/>
</dbReference>
<organism evidence="10 11">
    <name type="scientific">Cellulomonas chitinilytica</name>
    <dbReference type="NCBI Taxonomy" id="398759"/>
    <lineage>
        <taxon>Bacteria</taxon>
        <taxon>Bacillati</taxon>
        <taxon>Actinomycetota</taxon>
        <taxon>Actinomycetes</taxon>
        <taxon>Micrococcales</taxon>
        <taxon>Cellulomonadaceae</taxon>
        <taxon>Cellulomonas</taxon>
    </lineage>
</organism>
<comment type="cofactor">
    <cofactor evidence="1">
        <name>Zn(2+)</name>
        <dbReference type="ChEBI" id="CHEBI:29105"/>
    </cofactor>
</comment>
<dbReference type="InterPro" id="IPR006330">
    <property type="entry name" value="Ado/ade_deaminase"/>
</dbReference>
<sequence>MNRPEPTEPANPADAAPDATPDTAPDATPDAAPDATPDATQDERAAQDAQRTAALVALIPSLPKVVLHDHLDGGLRPATIVELAAEIGHELPTTDPDELGRWFVEAASSGTLPRYLETFDHTVAVMQTEEGLRRVARESVLDLAADGVVYAEQRYAPEQHLQRGLTLQQVVDAVQTGFAEGIAEASAQGRSIRIGTLITAMRHADRGEEIAALALANRDDGVVGFDIAGAEDGFPPSRHEAAFRTLAAADFPATVHAGEAAGLDSISEALHVAGALRLGHGVRITDDITVDELGDKLGRVAHWVRDRRVPLELCPSSNVQTGAAASVAEHPVTRLKGLGFTVTVNTDNRLQSGTTLTRELTLLVEQAGWTLDDLQEVTVTAAEHSFLHHDERTILIDTVIRPAYAAVRGSRHRA</sequence>
<evidence type="ECO:0000256" key="3">
    <source>
        <dbReference type="ARBA" id="ARBA00012784"/>
    </source>
</evidence>
<comment type="similarity">
    <text evidence="2">Belongs to the metallo-dependent hydrolases superfamily. Adenosine and AMP deaminases family.</text>
</comment>
<feature type="region of interest" description="Disordered" evidence="8">
    <location>
        <begin position="1"/>
        <end position="49"/>
    </location>
</feature>
<accession>A0A919P4Z5</accession>
<dbReference type="InterPro" id="IPR032466">
    <property type="entry name" value="Metal_Hydrolase"/>
</dbReference>
<proteinExistence type="inferred from homology"/>
<keyword evidence="7" id="KW-0546">Nucleotide metabolism</keyword>
<keyword evidence="11" id="KW-1185">Reference proteome</keyword>
<name>A0A919P4Z5_9CELL</name>
<dbReference type="SUPFAM" id="SSF51556">
    <property type="entry name" value="Metallo-dependent hydrolases"/>
    <property type="match status" value="1"/>
</dbReference>
<evidence type="ECO:0000313" key="11">
    <source>
        <dbReference type="Proteomes" id="UP000632740"/>
    </source>
</evidence>
<evidence type="ECO:0000256" key="6">
    <source>
        <dbReference type="ARBA" id="ARBA00022833"/>
    </source>
</evidence>
<dbReference type="RefSeq" id="WP_203756585.1">
    <property type="nucleotide sequence ID" value="NZ_BONK01000010.1"/>
</dbReference>
<evidence type="ECO:0000256" key="7">
    <source>
        <dbReference type="ARBA" id="ARBA00023080"/>
    </source>
</evidence>
<dbReference type="Pfam" id="PF00962">
    <property type="entry name" value="A_deaminase"/>
    <property type="match status" value="1"/>
</dbReference>
<evidence type="ECO:0000256" key="8">
    <source>
        <dbReference type="SAM" id="MobiDB-lite"/>
    </source>
</evidence>
<dbReference type="EMBL" id="BONK01000010">
    <property type="protein sequence ID" value="GIG22247.1"/>
    <property type="molecule type" value="Genomic_DNA"/>
</dbReference>
<feature type="domain" description="Adenosine deaminase" evidence="9">
    <location>
        <begin position="63"/>
        <end position="400"/>
    </location>
</feature>
<gene>
    <name evidence="10" type="primary">add2</name>
    <name evidence="10" type="ORF">Cch01nite_29710</name>
</gene>
<dbReference type="Proteomes" id="UP000632740">
    <property type="component" value="Unassembled WGS sequence"/>
</dbReference>
<dbReference type="GO" id="GO:0005829">
    <property type="term" value="C:cytosol"/>
    <property type="evidence" value="ECO:0007669"/>
    <property type="project" value="TreeGrafter"/>
</dbReference>
<evidence type="ECO:0000313" key="10">
    <source>
        <dbReference type="EMBL" id="GIG22247.1"/>
    </source>
</evidence>
<dbReference type="NCBIfam" id="TIGR01430">
    <property type="entry name" value="aden_deam"/>
    <property type="match status" value="1"/>
</dbReference>
<comment type="caution">
    <text evidence="10">The sequence shown here is derived from an EMBL/GenBank/DDBJ whole genome shotgun (WGS) entry which is preliminary data.</text>
</comment>
<dbReference type="NCBIfam" id="NF006847">
    <property type="entry name" value="PRK09358.1-2"/>
    <property type="match status" value="1"/>
</dbReference>